<proteinExistence type="predicted"/>
<dbReference type="InterPro" id="IPR027417">
    <property type="entry name" value="P-loop_NTPase"/>
</dbReference>
<dbReference type="PANTHER" id="PTHR42759:SF5">
    <property type="entry name" value="METHANOL DEHYDROGENASE REGULATOR"/>
    <property type="match status" value="1"/>
</dbReference>
<reference evidence="4" key="1">
    <citation type="submission" date="2017-01" db="EMBL/GenBank/DDBJ databases">
        <authorList>
            <person name="Varghese N."/>
            <person name="Submissions S."/>
        </authorList>
    </citation>
    <scope>NUCLEOTIDE SEQUENCE [LARGE SCALE GENOMIC DNA]</scope>
    <source>
        <strain evidence="4">MNA4</strain>
    </source>
</reference>
<dbReference type="CDD" id="cd00009">
    <property type="entry name" value="AAA"/>
    <property type="match status" value="1"/>
</dbReference>
<organism evidence="3 4">
    <name type="scientific">Edaphobacillus lindanitolerans</name>
    <dbReference type="NCBI Taxonomy" id="550447"/>
    <lineage>
        <taxon>Bacteria</taxon>
        <taxon>Bacillati</taxon>
        <taxon>Bacillota</taxon>
        <taxon>Bacilli</taxon>
        <taxon>Bacillales</taxon>
        <taxon>Bacillaceae</taxon>
        <taxon>Edaphobacillus</taxon>
    </lineage>
</organism>
<feature type="domain" description="ATPase AAA-3" evidence="1">
    <location>
        <begin position="37"/>
        <end position="168"/>
    </location>
</feature>
<name>A0A1U7PR48_9BACI</name>
<dbReference type="GO" id="GO:0005524">
    <property type="term" value="F:ATP binding"/>
    <property type="evidence" value="ECO:0007669"/>
    <property type="project" value="InterPro"/>
</dbReference>
<evidence type="ECO:0000259" key="2">
    <source>
        <dbReference type="Pfam" id="PF17863"/>
    </source>
</evidence>
<feature type="domain" description="ChlI/MoxR AAA lid" evidence="2">
    <location>
        <begin position="229"/>
        <end position="288"/>
    </location>
</feature>
<evidence type="ECO:0000259" key="1">
    <source>
        <dbReference type="Pfam" id="PF07726"/>
    </source>
</evidence>
<protein>
    <submittedName>
        <fullName evidence="3">MoxR-like ATPase</fullName>
    </submittedName>
</protein>
<gene>
    <name evidence="3" type="ORF">SAMN05428946_1845</name>
</gene>
<dbReference type="EMBL" id="FTPL01000002">
    <property type="protein sequence ID" value="SIT85577.1"/>
    <property type="molecule type" value="Genomic_DNA"/>
</dbReference>
<dbReference type="InterPro" id="IPR041628">
    <property type="entry name" value="ChlI/MoxR_AAA_lid"/>
</dbReference>
<dbReference type="Pfam" id="PF07726">
    <property type="entry name" value="AAA_3"/>
    <property type="match status" value="1"/>
</dbReference>
<dbReference type="Proteomes" id="UP000187550">
    <property type="component" value="Unassembled WGS sequence"/>
</dbReference>
<sequence>MGRHELLEEMQTAVGRVLFEKEEVTELMLTALVAGGHVLLEDVPGTGKTVLAKTMAAVIDASFRRIQFTPDVLPGDVTGIRFFNMKEQEFEYREGPVMTNILLADEINRATPRTQSSLLEAMDERQVTVDGETHPLPDPFFVIATQNPIESAQGTFDLPEAQMDRFLMKIRPGYPSAAGERAMIRSYMHGSPVPSGPAAGHADILAIRREALKVRVNEAVEEYLIRLVRATRDHSEIETGASPRGTIALMRAVQAKAHLRGRDFAVPEDVRDLAVPVLAHRISLSVDASLRNRPEEVLEAVLDRIPVPVEDVARR</sequence>
<dbReference type="RefSeq" id="WP_076758270.1">
    <property type="nucleotide sequence ID" value="NZ_FTPL01000002.1"/>
</dbReference>
<dbReference type="OrthoDB" id="9808397at2"/>
<dbReference type="PIRSF" id="PIRSF002849">
    <property type="entry name" value="AAA_ATPase_chaperone_MoxR_prd"/>
    <property type="match status" value="1"/>
</dbReference>
<accession>A0A1U7PR48</accession>
<dbReference type="PANTHER" id="PTHR42759">
    <property type="entry name" value="MOXR FAMILY PROTEIN"/>
    <property type="match status" value="1"/>
</dbReference>
<dbReference type="GO" id="GO:0016887">
    <property type="term" value="F:ATP hydrolysis activity"/>
    <property type="evidence" value="ECO:0007669"/>
    <property type="project" value="InterPro"/>
</dbReference>
<dbReference type="Gene3D" id="1.10.8.80">
    <property type="entry name" value="Magnesium chelatase subunit I, C-Terminal domain"/>
    <property type="match status" value="1"/>
</dbReference>
<keyword evidence="4" id="KW-1185">Reference proteome</keyword>
<evidence type="ECO:0000313" key="4">
    <source>
        <dbReference type="Proteomes" id="UP000187550"/>
    </source>
</evidence>
<evidence type="ECO:0000313" key="3">
    <source>
        <dbReference type="EMBL" id="SIT85577.1"/>
    </source>
</evidence>
<dbReference type="InterPro" id="IPR050764">
    <property type="entry name" value="CbbQ/NirQ/NorQ/GpvN"/>
</dbReference>
<dbReference type="Gene3D" id="3.40.50.300">
    <property type="entry name" value="P-loop containing nucleotide triphosphate hydrolases"/>
    <property type="match status" value="1"/>
</dbReference>
<dbReference type="STRING" id="550447.SAMN05428946_1845"/>
<dbReference type="SUPFAM" id="SSF52540">
    <property type="entry name" value="P-loop containing nucleoside triphosphate hydrolases"/>
    <property type="match status" value="1"/>
</dbReference>
<dbReference type="Pfam" id="PF17863">
    <property type="entry name" value="AAA_lid_2"/>
    <property type="match status" value="1"/>
</dbReference>
<dbReference type="AlphaFoldDB" id="A0A1U7PR48"/>
<dbReference type="InterPro" id="IPR011703">
    <property type="entry name" value="ATPase_AAA-3"/>
</dbReference>